<gene>
    <name evidence="1" type="ORF">ANCDUO_15193</name>
</gene>
<dbReference type="OrthoDB" id="10503676at2759"/>
<protein>
    <submittedName>
        <fullName evidence="1">Uncharacterized protein</fullName>
    </submittedName>
</protein>
<name>A0A0C2G137_9BILA</name>
<proteinExistence type="predicted"/>
<evidence type="ECO:0000313" key="2">
    <source>
        <dbReference type="Proteomes" id="UP000054047"/>
    </source>
</evidence>
<dbReference type="AlphaFoldDB" id="A0A0C2G137"/>
<organism evidence="1 2">
    <name type="scientific">Ancylostoma duodenale</name>
    <dbReference type="NCBI Taxonomy" id="51022"/>
    <lineage>
        <taxon>Eukaryota</taxon>
        <taxon>Metazoa</taxon>
        <taxon>Ecdysozoa</taxon>
        <taxon>Nematoda</taxon>
        <taxon>Chromadorea</taxon>
        <taxon>Rhabditida</taxon>
        <taxon>Rhabditina</taxon>
        <taxon>Rhabditomorpha</taxon>
        <taxon>Strongyloidea</taxon>
        <taxon>Ancylostomatidae</taxon>
        <taxon>Ancylostomatinae</taxon>
        <taxon>Ancylostoma</taxon>
    </lineage>
</organism>
<dbReference type="Proteomes" id="UP000054047">
    <property type="component" value="Unassembled WGS sequence"/>
</dbReference>
<keyword evidence="2" id="KW-1185">Reference proteome</keyword>
<accession>A0A0C2G137</accession>
<evidence type="ECO:0000313" key="1">
    <source>
        <dbReference type="EMBL" id="KIH54660.1"/>
    </source>
</evidence>
<reference evidence="1 2" key="1">
    <citation type="submission" date="2013-12" db="EMBL/GenBank/DDBJ databases">
        <title>Draft genome of the parsitic nematode Ancylostoma duodenale.</title>
        <authorList>
            <person name="Mitreva M."/>
        </authorList>
    </citation>
    <scope>NUCLEOTIDE SEQUENCE [LARGE SCALE GENOMIC DNA]</scope>
    <source>
        <strain evidence="1 2">Zhejiang</strain>
    </source>
</reference>
<dbReference type="EMBL" id="KN738719">
    <property type="protein sequence ID" value="KIH54660.1"/>
    <property type="molecule type" value="Genomic_DNA"/>
</dbReference>
<sequence length="62" mass="6892">MTSYLIFLACIIKSSIEGSDASVRALKVQIIIIEIPGMAKFNYLLNALKGEARECIKKFQVT</sequence>